<dbReference type="KEGG" id="tmk:QGN29_07135"/>
<reference evidence="6" key="1">
    <citation type="submission" date="2023-04" db="EMBL/GenBank/DDBJ databases">
        <title>Complete genome sequence of Temperatibacter marinus.</title>
        <authorList>
            <person name="Rong J.-C."/>
            <person name="Yi M.-L."/>
            <person name="Zhao Q."/>
        </authorList>
    </citation>
    <scope>NUCLEOTIDE SEQUENCE</scope>
    <source>
        <strain evidence="6">NBRC 110045</strain>
    </source>
</reference>
<dbReference type="InterPro" id="IPR054156">
    <property type="entry name" value="YxaF_TetR_C"/>
</dbReference>
<dbReference type="Pfam" id="PF00440">
    <property type="entry name" value="TetR_N"/>
    <property type="match status" value="1"/>
</dbReference>
<dbReference type="EMBL" id="CP123872">
    <property type="protein sequence ID" value="WND04145.1"/>
    <property type="molecule type" value="Genomic_DNA"/>
</dbReference>
<evidence type="ECO:0000259" key="5">
    <source>
        <dbReference type="Pfam" id="PF21993"/>
    </source>
</evidence>
<evidence type="ECO:0000313" key="7">
    <source>
        <dbReference type="Proteomes" id="UP001268683"/>
    </source>
</evidence>
<dbReference type="RefSeq" id="WP_310800009.1">
    <property type="nucleotide sequence ID" value="NZ_CP123872.1"/>
</dbReference>
<dbReference type="AlphaFoldDB" id="A0AA52HBV4"/>
<evidence type="ECO:0000256" key="3">
    <source>
        <dbReference type="ARBA" id="ARBA00023163"/>
    </source>
</evidence>
<evidence type="ECO:0000256" key="2">
    <source>
        <dbReference type="ARBA" id="ARBA00023125"/>
    </source>
</evidence>
<evidence type="ECO:0000256" key="1">
    <source>
        <dbReference type="ARBA" id="ARBA00023015"/>
    </source>
</evidence>
<dbReference type="SUPFAM" id="SSF48498">
    <property type="entry name" value="Tetracyclin repressor-like, C-terminal domain"/>
    <property type="match status" value="1"/>
</dbReference>
<accession>A0AA52HBV4</accession>
<dbReference type="Proteomes" id="UP001268683">
    <property type="component" value="Chromosome"/>
</dbReference>
<feature type="domain" description="Transcriptional regulator LmrA/YxaF-like C-terminal" evidence="5">
    <location>
        <begin position="117"/>
        <end position="170"/>
    </location>
</feature>
<organism evidence="6 7">
    <name type="scientific">Temperatibacter marinus</name>
    <dbReference type="NCBI Taxonomy" id="1456591"/>
    <lineage>
        <taxon>Bacteria</taxon>
        <taxon>Pseudomonadati</taxon>
        <taxon>Pseudomonadota</taxon>
        <taxon>Alphaproteobacteria</taxon>
        <taxon>Kordiimonadales</taxon>
        <taxon>Temperatibacteraceae</taxon>
        <taxon>Temperatibacter</taxon>
    </lineage>
</organism>
<dbReference type="PANTHER" id="PTHR47506:SF7">
    <property type="entry name" value="TRANSCRIPTIONAL REGULATORY PROTEIN"/>
    <property type="match status" value="1"/>
</dbReference>
<proteinExistence type="predicted"/>
<dbReference type="Gene3D" id="1.10.357.10">
    <property type="entry name" value="Tetracycline Repressor, domain 2"/>
    <property type="match status" value="1"/>
</dbReference>
<gene>
    <name evidence="6" type="ORF">QGN29_07135</name>
</gene>
<sequence length="186" mass="20586">MKKQRLSKTGLARVLFPFFQQYGYEAASLSMLSKACGLSKASLYYHFPKGKIDMAHYVMAYAGRQMQQMILAPLNNQSLSGEDAISQSLEGVMAYYDGDTPTCLMNSLMVGKGASLFGEQVKQAIDNWTEALANALVRKGIAPEKSVTQSRQIIETIQGALIVNRLHQGRGYFDTSLKSLEKTMLK</sequence>
<keyword evidence="3" id="KW-0804">Transcription</keyword>
<protein>
    <submittedName>
        <fullName evidence="6">TetR/AcrR family transcriptional regulator</fullName>
    </submittedName>
</protein>
<evidence type="ECO:0000313" key="6">
    <source>
        <dbReference type="EMBL" id="WND04145.1"/>
    </source>
</evidence>
<name>A0AA52HBV4_9PROT</name>
<dbReference type="InterPro" id="IPR001647">
    <property type="entry name" value="HTH_TetR"/>
</dbReference>
<keyword evidence="1" id="KW-0805">Transcription regulation</keyword>
<dbReference type="PANTHER" id="PTHR47506">
    <property type="entry name" value="TRANSCRIPTIONAL REGULATORY PROTEIN"/>
    <property type="match status" value="1"/>
</dbReference>
<dbReference type="GO" id="GO:0003677">
    <property type="term" value="F:DNA binding"/>
    <property type="evidence" value="ECO:0007669"/>
    <property type="project" value="UniProtKB-KW"/>
</dbReference>
<dbReference type="SUPFAM" id="SSF46689">
    <property type="entry name" value="Homeodomain-like"/>
    <property type="match status" value="1"/>
</dbReference>
<dbReference type="InterPro" id="IPR036271">
    <property type="entry name" value="Tet_transcr_reg_TetR-rel_C_sf"/>
</dbReference>
<dbReference type="InterPro" id="IPR009057">
    <property type="entry name" value="Homeodomain-like_sf"/>
</dbReference>
<keyword evidence="2" id="KW-0238">DNA-binding</keyword>
<evidence type="ECO:0000259" key="4">
    <source>
        <dbReference type="Pfam" id="PF00440"/>
    </source>
</evidence>
<dbReference type="Pfam" id="PF21993">
    <property type="entry name" value="TetR_C_13_2"/>
    <property type="match status" value="1"/>
</dbReference>
<feature type="domain" description="HTH tetR-type" evidence="4">
    <location>
        <begin position="19"/>
        <end position="51"/>
    </location>
</feature>
<keyword evidence="7" id="KW-1185">Reference proteome</keyword>